<dbReference type="EMBL" id="JACBZT010000001">
    <property type="protein sequence ID" value="NYJ04080.1"/>
    <property type="molecule type" value="Genomic_DNA"/>
</dbReference>
<keyword evidence="1" id="KW-1133">Transmembrane helix</keyword>
<keyword evidence="1" id="KW-0812">Transmembrane</keyword>
<accession>A0A853C7U8</accession>
<dbReference type="Proteomes" id="UP000541969">
    <property type="component" value="Unassembled WGS sequence"/>
</dbReference>
<gene>
    <name evidence="2" type="ORF">GGQ55_000358</name>
</gene>
<name>A0A853C7U8_9ACTN</name>
<organism evidence="2 3">
    <name type="scientific">Petropleomorpha daqingensis</name>
    <dbReference type="NCBI Taxonomy" id="2026353"/>
    <lineage>
        <taxon>Bacteria</taxon>
        <taxon>Bacillati</taxon>
        <taxon>Actinomycetota</taxon>
        <taxon>Actinomycetes</taxon>
        <taxon>Geodermatophilales</taxon>
        <taxon>Geodermatophilaceae</taxon>
        <taxon>Petropleomorpha</taxon>
    </lineage>
</organism>
<feature type="transmembrane region" description="Helical" evidence="1">
    <location>
        <begin position="180"/>
        <end position="203"/>
    </location>
</feature>
<evidence type="ECO:0000313" key="3">
    <source>
        <dbReference type="Proteomes" id="UP000541969"/>
    </source>
</evidence>
<reference evidence="2 3" key="1">
    <citation type="submission" date="2020-07" db="EMBL/GenBank/DDBJ databases">
        <title>Sequencing the genomes of 1000 actinobacteria strains.</title>
        <authorList>
            <person name="Klenk H.-P."/>
        </authorList>
    </citation>
    <scope>NUCLEOTIDE SEQUENCE [LARGE SCALE GENOMIC DNA]</scope>
    <source>
        <strain evidence="2 3">DSM 104001</strain>
    </source>
</reference>
<keyword evidence="3" id="KW-1185">Reference proteome</keyword>
<dbReference type="AlphaFoldDB" id="A0A853C7U8"/>
<dbReference type="RefSeq" id="WP_179714845.1">
    <property type="nucleotide sequence ID" value="NZ_JACBZT010000001.1"/>
</dbReference>
<feature type="transmembrane region" description="Helical" evidence="1">
    <location>
        <begin position="149"/>
        <end position="168"/>
    </location>
</feature>
<feature type="transmembrane region" description="Helical" evidence="1">
    <location>
        <begin position="223"/>
        <end position="247"/>
    </location>
</feature>
<evidence type="ECO:0000313" key="2">
    <source>
        <dbReference type="EMBL" id="NYJ04080.1"/>
    </source>
</evidence>
<sequence length="274" mass="27489">MRRALAAVAVRIATLVGSLALLCFVLLHTVADPTRPARIADAVLSSTVGKSALTSALADAVHTAAPAVPEETAEQIAAAAIGDPRLGAAVRAAASGADELELGPVLHDAAAGIDPQLAAAVPTEGLAVPVPGRAAITFLAPIREPLTTGWQWGLGIALTAVAVALVVAPRRSPVLRRVGTWCVVSAAVGVVVFVLLPYGLTAAHLGDWGGTAAVVLTAAGDGVAGPLTVLLVGGIVLLVASVGLRTVESSAAREPRRDDRVQPAAAARRIDTFG</sequence>
<protein>
    <submittedName>
        <fullName evidence="2">Uncharacterized protein</fullName>
    </submittedName>
</protein>
<evidence type="ECO:0000256" key="1">
    <source>
        <dbReference type="SAM" id="Phobius"/>
    </source>
</evidence>
<proteinExistence type="predicted"/>
<keyword evidence="1" id="KW-0472">Membrane</keyword>
<comment type="caution">
    <text evidence="2">The sequence shown here is derived from an EMBL/GenBank/DDBJ whole genome shotgun (WGS) entry which is preliminary data.</text>
</comment>